<dbReference type="Proteomes" id="UP000076502">
    <property type="component" value="Unassembled WGS sequence"/>
</dbReference>
<organism evidence="1 2">
    <name type="scientific">Dufourea novaeangliae</name>
    <name type="common">Sweat bee</name>
    <dbReference type="NCBI Taxonomy" id="178035"/>
    <lineage>
        <taxon>Eukaryota</taxon>
        <taxon>Metazoa</taxon>
        <taxon>Ecdysozoa</taxon>
        <taxon>Arthropoda</taxon>
        <taxon>Hexapoda</taxon>
        <taxon>Insecta</taxon>
        <taxon>Pterygota</taxon>
        <taxon>Neoptera</taxon>
        <taxon>Endopterygota</taxon>
        <taxon>Hymenoptera</taxon>
        <taxon>Apocrita</taxon>
        <taxon>Aculeata</taxon>
        <taxon>Apoidea</taxon>
        <taxon>Anthophila</taxon>
        <taxon>Halictidae</taxon>
        <taxon>Rophitinae</taxon>
        <taxon>Dufourea</taxon>
    </lineage>
</organism>
<proteinExistence type="predicted"/>
<gene>
    <name evidence="1" type="ORF">WN55_05939</name>
</gene>
<keyword evidence="2" id="KW-1185">Reference proteome</keyword>
<evidence type="ECO:0000313" key="1">
    <source>
        <dbReference type="EMBL" id="KZC13240.1"/>
    </source>
</evidence>
<evidence type="ECO:0000313" key="2">
    <source>
        <dbReference type="Proteomes" id="UP000076502"/>
    </source>
</evidence>
<reference evidence="1 2" key="1">
    <citation type="submission" date="2015-07" db="EMBL/GenBank/DDBJ databases">
        <title>The genome of Dufourea novaeangliae.</title>
        <authorList>
            <person name="Pan H."/>
            <person name="Kapheim K."/>
        </authorList>
    </citation>
    <scope>NUCLEOTIDE SEQUENCE [LARGE SCALE GENOMIC DNA]</scope>
    <source>
        <strain evidence="1">0120121106</strain>
        <tissue evidence="1">Whole body</tissue>
    </source>
</reference>
<name>A0A154PQ42_DUFNO</name>
<protein>
    <submittedName>
        <fullName evidence="1">Uncharacterized protein</fullName>
    </submittedName>
</protein>
<accession>A0A154PQ42</accession>
<sequence>MEGKDKNGGNNKVALEKFNTYFVNVTKASRFPHPPLNQSNSLQLKDFHLIYLRPHTIPFSCVKSIIRAMIVNL</sequence>
<dbReference type="EMBL" id="KQ434996">
    <property type="protein sequence ID" value="KZC13240.1"/>
    <property type="molecule type" value="Genomic_DNA"/>
</dbReference>
<dbReference type="AlphaFoldDB" id="A0A154PQ42"/>